<dbReference type="Pfam" id="PF00172">
    <property type="entry name" value="Zn_clus"/>
    <property type="match status" value="1"/>
</dbReference>
<dbReference type="GO" id="GO:0008270">
    <property type="term" value="F:zinc ion binding"/>
    <property type="evidence" value="ECO:0007669"/>
    <property type="project" value="InterPro"/>
</dbReference>
<comment type="caution">
    <text evidence="8">The sequence shown here is derived from an EMBL/GenBank/DDBJ whole genome shotgun (WGS) entry which is preliminary data.</text>
</comment>
<dbReference type="PROSITE" id="PS00463">
    <property type="entry name" value="ZN2_CY6_FUNGAL_1"/>
    <property type="match status" value="1"/>
</dbReference>
<dbReference type="GO" id="GO:0045122">
    <property type="term" value="P:aflatoxin biosynthetic process"/>
    <property type="evidence" value="ECO:0007669"/>
    <property type="project" value="InterPro"/>
</dbReference>
<dbReference type="Proteomes" id="UP001302812">
    <property type="component" value="Unassembled WGS sequence"/>
</dbReference>
<accession>A0AAN6TF37</accession>
<dbReference type="GeneID" id="89939206"/>
<dbReference type="Pfam" id="PF08493">
    <property type="entry name" value="AflR"/>
    <property type="match status" value="1"/>
</dbReference>
<feature type="region of interest" description="Disordered" evidence="6">
    <location>
        <begin position="404"/>
        <end position="425"/>
    </location>
</feature>
<dbReference type="SMART" id="SM00066">
    <property type="entry name" value="GAL4"/>
    <property type="match status" value="1"/>
</dbReference>
<dbReference type="AlphaFoldDB" id="A0AAN6TF37"/>
<dbReference type="RefSeq" id="XP_064670862.1">
    <property type="nucleotide sequence ID" value="XM_064815081.1"/>
</dbReference>
<dbReference type="GO" id="GO:0000981">
    <property type="term" value="F:DNA-binding transcription factor activity, RNA polymerase II-specific"/>
    <property type="evidence" value="ECO:0007669"/>
    <property type="project" value="InterPro"/>
</dbReference>
<protein>
    <recommendedName>
        <fullName evidence="7">Zn(2)-C6 fungal-type domain-containing protein</fullName>
    </recommendedName>
</protein>
<evidence type="ECO:0000256" key="4">
    <source>
        <dbReference type="ARBA" id="ARBA00023163"/>
    </source>
</evidence>
<evidence type="ECO:0000256" key="2">
    <source>
        <dbReference type="ARBA" id="ARBA00023015"/>
    </source>
</evidence>
<dbReference type="SUPFAM" id="SSF57701">
    <property type="entry name" value="Zn2/Cys6 DNA-binding domain"/>
    <property type="match status" value="1"/>
</dbReference>
<dbReference type="InterPro" id="IPR001138">
    <property type="entry name" value="Zn2Cys6_DnaBD"/>
</dbReference>
<evidence type="ECO:0000256" key="3">
    <source>
        <dbReference type="ARBA" id="ARBA00023125"/>
    </source>
</evidence>
<keyword evidence="4" id="KW-0804">Transcription</keyword>
<reference evidence="8" key="1">
    <citation type="journal article" date="2023" name="Mol. Phylogenet. Evol.">
        <title>Genome-scale phylogeny and comparative genomics of the fungal order Sordariales.</title>
        <authorList>
            <person name="Hensen N."/>
            <person name="Bonometti L."/>
            <person name="Westerberg I."/>
            <person name="Brannstrom I.O."/>
            <person name="Guillou S."/>
            <person name="Cros-Aarteil S."/>
            <person name="Calhoun S."/>
            <person name="Haridas S."/>
            <person name="Kuo A."/>
            <person name="Mondo S."/>
            <person name="Pangilinan J."/>
            <person name="Riley R."/>
            <person name="LaButti K."/>
            <person name="Andreopoulos B."/>
            <person name="Lipzen A."/>
            <person name="Chen C."/>
            <person name="Yan M."/>
            <person name="Daum C."/>
            <person name="Ng V."/>
            <person name="Clum A."/>
            <person name="Steindorff A."/>
            <person name="Ohm R.A."/>
            <person name="Martin F."/>
            <person name="Silar P."/>
            <person name="Natvig D.O."/>
            <person name="Lalanne C."/>
            <person name="Gautier V."/>
            <person name="Ament-Velasquez S.L."/>
            <person name="Kruys A."/>
            <person name="Hutchinson M.I."/>
            <person name="Powell A.J."/>
            <person name="Barry K."/>
            <person name="Miller A.N."/>
            <person name="Grigoriev I.V."/>
            <person name="Debuchy R."/>
            <person name="Gladieux P."/>
            <person name="Hiltunen Thoren M."/>
            <person name="Johannesson H."/>
        </authorList>
    </citation>
    <scope>NUCLEOTIDE SEQUENCE</scope>
    <source>
        <strain evidence="8">CBS 508.74</strain>
    </source>
</reference>
<dbReference type="PROSITE" id="PS50048">
    <property type="entry name" value="ZN2_CY6_FUNGAL_2"/>
    <property type="match status" value="1"/>
</dbReference>
<keyword evidence="2" id="KW-0805">Transcription regulation</keyword>
<dbReference type="GO" id="GO:0005634">
    <property type="term" value="C:nucleus"/>
    <property type="evidence" value="ECO:0007669"/>
    <property type="project" value="InterPro"/>
</dbReference>
<dbReference type="PANTHER" id="PTHR31069:SF31">
    <property type="entry name" value="MONODICTYPHENONE CLUSTER TRANSCRIPTION FACTOR-RELATED"/>
    <property type="match status" value="1"/>
</dbReference>
<feature type="region of interest" description="Disordered" evidence="6">
    <location>
        <begin position="1"/>
        <end position="23"/>
    </location>
</feature>
<name>A0AAN6TF37_9PEZI</name>
<dbReference type="PRINTS" id="PR00755">
    <property type="entry name" value="AFLATOXINBRP"/>
</dbReference>
<keyword evidence="1" id="KW-0479">Metal-binding</keyword>
<dbReference type="InterPro" id="IPR050675">
    <property type="entry name" value="OAF3"/>
</dbReference>
<dbReference type="GO" id="GO:0003677">
    <property type="term" value="F:DNA binding"/>
    <property type="evidence" value="ECO:0007669"/>
    <property type="project" value="UniProtKB-KW"/>
</dbReference>
<organism evidence="8 9">
    <name type="scientific">Canariomyces notabilis</name>
    <dbReference type="NCBI Taxonomy" id="2074819"/>
    <lineage>
        <taxon>Eukaryota</taxon>
        <taxon>Fungi</taxon>
        <taxon>Dikarya</taxon>
        <taxon>Ascomycota</taxon>
        <taxon>Pezizomycotina</taxon>
        <taxon>Sordariomycetes</taxon>
        <taxon>Sordariomycetidae</taxon>
        <taxon>Sordariales</taxon>
        <taxon>Chaetomiaceae</taxon>
        <taxon>Canariomyces</taxon>
    </lineage>
</organism>
<feature type="region of interest" description="Disordered" evidence="6">
    <location>
        <begin position="63"/>
        <end position="97"/>
    </location>
</feature>
<dbReference type="CDD" id="cd00067">
    <property type="entry name" value="GAL4"/>
    <property type="match status" value="1"/>
</dbReference>
<feature type="compositionally biased region" description="Low complexity" evidence="6">
    <location>
        <begin position="191"/>
        <end position="209"/>
    </location>
</feature>
<sequence>MVDREAGTQTGPGPRSQWRSSKLRDSCQACAVSKVKCPKQKPACSRCESRNIACEYFFTKRPGRRRENSTAGQKTTASSGPATPEPISGPASNTELDGSWTRYADTIHALQPIPRPYFLPGITTPPGDGPPSLRIPASPRIAENMSATNGSELFSVLANMNATALSLAYFSSDVSDMDFITSGMESPPELSMQDVSDSSSSSNTQSQIDVASLLMPVGNDTHASDSSAASESSSSSAADLLNAASGATPPPSNITQRPTGGPLTIDTPTPPPSCGCLARALDLLKTLSSTNNPNSPASATLVGSDATVRVSDPVQTRTVLQKNKQGIEAVEGMLACSSCTHDSFLLTVLATAVLKILELYSAAASSPPPHPGVEPEADDKTTRQAKLVLSELHRAQRVVNKLSPKLKAPPSPERSMPKHGGSGSRWPVIGEPLPASGLQTISPFSVGTLEMVANDVRNCLGTLSAELINNLRQI</sequence>
<evidence type="ECO:0000313" key="9">
    <source>
        <dbReference type="Proteomes" id="UP001302812"/>
    </source>
</evidence>
<evidence type="ECO:0000256" key="1">
    <source>
        <dbReference type="ARBA" id="ARBA00022723"/>
    </source>
</evidence>
<proteinExistence type="predicted"/>
<evidence type="ECO:0000313" key="8">
    <source>
        <dbReference type="EMBL" id="KAK4113292.1"/>
    </source>
</evidence>
<feature type="compositionally biased region" description="Low complexity" evidence="6">
    <location>
        <begin position="224"/>
        <end position="247"/>
    </location>
</feature>
<keyword evidence="9" id="KW-1185">Reference proteome</keyword>
<feature type="compositionally biased region" description="Polar residues" evidence="6">
    <location>
        <begin position="69"/>
        <end position="81"/>
    </location>
</feature>
<keyword evidence="5" id="KW-0539">Nucleus</keyword>
<dbReference type="InterPro" id="IPR013700">
    <property type="entry name" value="AflR"/>
</dbReference>
<dbReference type="EMBL" id="MU853340">
    <property type="protein sequence ID" value="KAK4113292.1"/>
    <property type="molecule type" value="Genomic_DNA"/>
</dbReference>
<gene>
    <name evidence="8" type="ORF">N656DRAFT_778832</name>
</gene>
<evidence type="ECO:0000259" key="7">
    <source>
        <dbReference type="PROSITE" id="PS50048"/>
    </source>
</evidence>
<feature type="domain" description="Zn(2)-C6 fungal-type" evidence="7">
    <location>
        <begin position="26"/>
        <end position="56"/>
    </location>
</feature>
<keyword evidence="3" id="KW-0238">DNA-binding</keyword>
<feature type="region of interest" description="Disordered" evidence="6">
    <location>
        <begin position="180"/>
        <end position="270"/>
    </location>
</feature>
<reference evidence="8" key="2">
    <citation type="submission" date="2023-05" db="EMBL/GenBank/DDBJ databases">
        <authorList>
            <consortium name="Lawrence Berkeley National Laboratory"/>
            <person name="Steindorff A."/>
            <person name="Hensen N."/>
            <person name="Bonometti L."/>
            <person name="Westerberg I."/>
            <person name="Brannstrom I.O."/>
            <person name="Guillou S."/>
            <person name="Cros-Aarteil S."/>
            <person name="Calhoun S."/>
            <person name="Haridas S."/>
            <person name="Kuo A."/>
            <person name="Mondo S."/>
            <person name="Pangilinan J."/>
            <person name="Riley R."/>
            <person name="Labutti K."/>
            <person name="Andreopoulos B."/>
            <person name="Lipzen A."/>
            <person name="Chen C."/>
            <person name="Yanf M."/>
            <person name="Daum C."/>
            <person name="Ng V."/>
            <person name="Clum A."/>
            <person name="Ohm R."/>
            <person name="Martin F."/>
            <person name="Silar P."/>
            <person name="Natvig D."/>
            <person name="Lalanne C."/>
            <person name="Gautier V."/>
            <person name="Ament-Velasquez S.L."/>
            <person name="Kruys A."/>
            <person name="Hutchinson M.I."/>
            <person name="Powell A.J."/>
            <person name="Barry K."/>
            <person name="Miller A.N."/>
            <person name="Grigoriev I.V."/>
            <person name="Debuchy R."/>
            <person name="Gladieux P."/>
            <person name="Thoren M.H."/>
            <person name="Johannesson H."/>
        </authorList>
    </citation>
    <scope>NUCLEOTIDE SEQUENCE</scope>
    <source>
        <strain evidence="8">CBS 508.74</strain>
    </source>
</reference>
<evidence type="ECO:0000256" key="6">
    <source>
        <dbReference type="SAM" id="MobiDB-lite"/>
    </source>
</evidence>
<dbReference type="PANTHER" id="PTHR31069">
    <property type="entry name" value="OLEATE-ACTIVATED TRANSCRIPTION FACTOR 1-RELATED"/>
    <property type="match status" value="1"/>
</dbReference>
<evidence type="ECO:0000256" key="5">
    <source>
        <dbReference type="ARBA" id="ARBA00023242"/>
    </source>
</evidence>
<dbReference type="Gene3D" id="4.10.240.10">
    <property type="entry name" value="Zn(2)-C6 fungal-type DNA-binding domain"/>
    <property type="match status" value="1"/>
</dbReference>
<dbReference type="InterPro" id="IPR036864">
    <property type="entry name" value="Zn2-C6_fun-type_DNA-bd_sf"/>
</dbReference>